<dbReference type="SUPFAM" id="SSF47473">
    <property type="entry name" value="EF-hand"/>
    <property type="match status" value="1"/>
</dbReference>
<dbReference type="InterPro" id="IPR011992">
    <property type="entry name" value="EF-hand-dom_pair"/>
</dbReference>
<dbReference type="Proteomes" id="UP000225706">
    <property type="component" value="Unassembled WGS sequence"/>
</dbReference>
<name>A0A2B4SNK6_STYPI</name>
<dbReference type="OrthoDB" id="26525at2759"/>
<dbReference type="PANTHER" id="PTHR23048:SF59">
    <property type="entry name" value="EF-HAND SUPERFAMILY PROTEIN"/>
    <property type="match status" value="1"/>
</dbReference>
<dbReference type="InterPro" id="IPR018247">
    <property type="entry name" value="EF_Hand_1_Ca_BS"/>
</dbReference>
<dbReference type="CDD" id="cd00051">
    <property type="entry name" value="EFh"/>
    <property type="match status" value="1"/>
</dbReference>
<evidence type="ECO:0000313" key="5">
    <source>
        <dbReference type="Proteomes" id="UP000225706"/>
    </source>
</evidence>
<evidence type="ECO:0000256" key="1">
    <source>
        <dbReference type="ARBA" id="ARBA00022737"/>
    </source>
</evidence>
<keyword evidence="2" id="KW-0106">Calcium</keyword>
<dbReference type="EMBL" id="LSMT01000047">
    <property type="protein sequence ID" value="PFX30653.1"/>
    <property type="molecule type" value="Genomic_DNA"/>
</dbReference>
<comment type="caution">
    <text evidence="4">The sequence shown here is derived from an EMBL/GenBank/DDBJ whole genome shotgun (WGS) entry which is preliminary data.</text>
</comment>
<gene>
    <name evidence="4" type="primary">3</name>
    <name evidence="4" type="ORF">AWC38_SpisGene4599</name>
</gene>
<feature type="domain" description="EF-hand" evidence="3">
    <location>
        <begin position="7"/>
        <end position="42"/>
    </location>
</feature>
<accession>A0A2B4SNK6</accession>
<dbReference type="Gene3D" id="1.10.238.10">
    <property type="entry name" value="EF-hand"/>
    <property type="match status" value="2"/>
</dbReference>
<dbReference type="InterPro" id="IPR002048">
    <property type="entry name" value="EF_hand_dom"/>
</dbReference>
<sequence length="172" mass="19656">MATVTPDDVQSFKAAFDVFDHDKTGEIEYVDFPNAVRSLGFNPTNNQVAEVLKACNKSEKDKINFDEFAEMLGKFNECKKEDAEESLREAFKKFDRDGNGYISPDELLYVVCNSGEKLSREEAEELISMFDKNDDGQLSWEEFVEFFKCDREATEGNMTIPEETSRGEPQLI</sequence>
<dbReference type="GO" id="GO:0016460">
    <property type="term" value="C:myosin II complex"/>
    <property type="evidence" value="ECO:0007669"/>
    <property type="project" value="TreeGrafter"/>
</dbReference>
<dbReference type="SMART" id="SM00054">
    <property type="entry name" value="EFh"/>
    <property type="match status" value="4"/>
</dbReference>
<evidence type="ECO:0000256" key="2">
    <source>
        <dbReference type="ARBA" id="ARBA00022837"/>
    </source>
</evidence>
<feature type="domain" description="EF-hand" evidence="3">
    <location>
        <begin position="82"/>
        <end position="117"/>
    </location>
</feature>
<feature type="domain" description="EF-hand" evidence="3">
    <location>
        <begin position="118"/>
        <end position="153"/>
    </location>
</feature>
<dbReference type="FunFam" id="1.10.238.10:FF:000003">
    <property type="entry name" value="Calmodulin A"/>
    <property type="match status" value="1"/>
</dbReference>
<dbReference type="STRING" id="50429.A0A2B4SNK6"/>
<evidence type="ECO:0000259" key="3">
    <source>
        <dbReference type="PROSITE" id="PS50222"/>
    </source>
</evidence>
<proteinExistence type="predicted"/>
<dbReference type="PANTHER" id="PTHR23048">
    <property type="entry name" value="MYOSIN LIGHT CHAIN 1, 3"/>
    <property type="match status" value="1"/>
</dbReference>
<evidence type="ECO:0000313" key="4">
    <source>
        <dbReference type="EMBL" id="PFX30653.1"/>
    </source>
</evidence>
<dbReference type="InterPro" id="IPR050230">
    <property type="entry name" value="CALM/Myosin/TropC-like"/>
</dbReference>
<dbReference type="GO" id="GO:0005509">
    <property type="term" value="F:calcium ion binding"/>
    <property type="evidence" value="ECO:0007669"/>
    <property type="project" value="InterPro"/>
</dbReference>
<dbReference type="PROSITE" id="PS50222">
    <property type="entry name" value="EF_HAND_2"/>
    <property type="match status" value="3"/>
</dbReference>
<dbReference type="PROSITE" id="PS00018">
    <property type="entry name" value="EF_HAND_1"/>
    <property type="match status" value="3"/>
</dbReference>
<keyword evidence="5" id="KW-1185">Reference proteome</keyword>
<dbReference type="AlphaFoldDB" id="A0A2B4SNK6"/>
<keyword evidence="1" id="KW-0677">Repeat</keyword>
<organism evidence="4 5">
    <name type="scientific">Stylophora pistillata</name>
    <name type="common">Smooth cauliflower coral</name>
    <dbReference type="NCBI Taxonomy" id="50429"/>
    <lineage>
        <taxon>Eukaryota</taxon>
        <taxon>Metazoa</taxon>
        <taxon>Cnidaria</taxon>
        <taxon>Anthozoa</taxon>
        <taxon>Hexacorallia</taxon>
        <taxon>Scleractinia</taxon>
        <taxon>Astrocoeniina</taxon>
        <taxon>Pocilloporidae</taxon>
        <taxon>Stylophora</taxon>
    </lineage>
</organism>
<reference evidence="5" key="1">
    <citation type="journal article" date="2017" name="bioRxiv">
        <title>Comparative analysis of the genomes of Stylophora pistillata and Acropora digitifera provides evidence for extensive differences between species of corals.</title>
        <authorList>
            <person name="Voolstra C.R."/>
            <person name="Li Y."/>
            <person name="Liew Y.J."/>
            <person name="Baumgarten S."/>
            <person name="Zoccola D."/>
            <person name="Flot J.-F."/>
            <person name="Tambutte S."/>
            <person name="Allemand D."/>
            <person name="Aranda M."/>
        </authorList>
    </citation>
    <scope>NUCLEOTIDE SEQUENCE [LARGE SCALE GENOMIC DNA]</scope>
</reference>
<protein>
    <submittedName>
        <fullName evidence="4">Calmodulin</fullName>
    </submittedName>
</protein>
<dbReference type="Pfam" id="PF13499">
    <property type="entry name" value="EF-hand_7"/>
    <property type="match status" value="2"/>
</dbReference>